<dbReference type="PANTHER" id="PTHR11012:SF30">
    <property type="entry name" value="PROTEIN KINASE-LIKE DOMAIN-CONTAINING"/>
    <property type="match status" value="1"/>
</dbReference>
<comment type="caution">
    <text evidence="2">The sequence shown here is derived from an EMBL/GenBank/DDBJ whole genome shotgun (WGS) entry which is preliminary data.</text>
</comment>
<feature type="domain" description="CHK kinase-like" evidence="1">
    <location>
        <begin position="122"/>
        <end position="312"/>
    </location>
</feature>
<dbReference type="EMBL" id="JBBCAQ010000041">
    <property type="protein sequence ID" value="KAK7571140.1"/>
    <property type="molecule type" value="Genomic_DNA"/>
</dbReference>
<dbReference type="Proteomes" id="UP001367676">
    <property type="component" value="Unassembled WGS sequence"/>
</dbReference>
<dbReference type="PANTHER" id="PTHR11012">
    <property type="entry name" value="PROTEIN KINASE-LIKE DOMAIN-CONTAINING"/>
    <property type="match status" value="1"/>
</dbReference>
<gene>
    <name evidence="2" type="ORF">V9T40_014744</name>
</gene>
<sequence>MEFVPDRKVLMNCVLKIEGLTDSTGVRIRRVDIQDDVPIHTNNTSKVVKARIEYEVRGEVKMASLAVKIPFLRTKVVYEFFKGLQFFVKEARFYKSLVPRMQKMLQSEIAPTLFASDEQQVLFLDDLSAQGYRVQVEGQLDAEHSAVVLQHLARMHASSHVLHREDPRSFDDPIKQQFLIGDDFIGNSYLEVKPLLGALARVRCLSQETVERFESAVEKARVDIASNLGSSRFGFCVLNHGDLKAHNILFKYDERCRPVRCSLIDFQVCHWSSPALDIVFFTIQSVERRVYARNFDRLLDIYVSTLNSTLAQLNCGVRLTGAQLRHNIDNVKAFKISSFLFRTLIDIREFSKDFEYAKSEEASPELIDQLSQSVEIQDRVRFWLEEFEKSEVI</sequence>
<dbReference type="InterPro" id="IPR011009">
    <property type="entry name" value="Kinase-like_dom_sf"/>
</dbReference>
<dbReference type="InterPro" id="IPR004119">
    <property type="entry name" value="EcKL"/>
</dbReference>
<evidence type="ECO:0000313" key="3">
    <source>
        <dbReference type="Proteomes" id="UP001367676"/>
    </source>
</evidence>
<dbReference type="Gene3D" id="3.90.1200.10">
    <property type="match status" value="1"/>
</dbReference>
<dbReference type="SMART" id="SM00587">
    <property type="entry name" value="CHK"/>
    <property type="match status" value="1"/>
</dbReference>
<dbReference type="AlphaFoldDB" id="A0AAN9TFQ8"/>
<organism evidence="2 3">
    <name type="scientific">Parthenolecanium corni</name>
    <dbReference type="NCBI Taxonomy" id="536013"/>
    <lineage>
        <taxon>Eukaryota</taxon>
        <taxon>Metazoa</taxon>
        <taxon>Ecdysozoa</taxon>
        <taxon>Arthropoda</taxon>
        <taxon>Hexapoda</taxon>
        <taxon>Insecta</taxon>
        <taxon>Pterygota</taxon>
        <taxon>Neoptera</taxon>
        <taxon>Paraneoptera</taxon>
        <taxon>Hemiptera</taxon>
        <taxon>Sternorrhyncha</taxon>
        <taxon>Coccoidea</taxon>
        <taxon>Coccidae</taxon>
        <taxon>Parthenolecanium</taxon>
    </lineage>
</organism>
<keyword evidence="3" id="KW-1185">Reference proteome</keyword>
<reference evidence="2 3" key="1">
    <citation type="submission" date="2024-03" db="EMBL/GenBank/DDBJ databases">
        <title>Adaptation during the transition from Ophiocordyceps entomopathogen to insect associate is accompanied by gene loss and intensified selection.</title>
        <authorList>
            <person name="Ward C.M."/>
            <person name="Onetto C.A."/>
            <person name="Borneman A.R."/>
        </authorList>
    </citation>
    <scope>NUCLEOTIDE SEQUENCE [LARGE SCALE GENOMIC DNA]</scope>
    <source>
        <strain evidence="2">AWRI1</strain>
        <tissue evidence="2">Single Adult Female</tissue>
    </source>
</reference>
<dbReference type="Pfam" id="PF02958">
    <property type="entry name" value="EcKL"/>
    <property type="match status" value="1"/>
</dbReference>
<evidence type="ECO:0000259" key="1">
    <source>
        <dbReference type="SMART" id="SM00587"/>
    </source>
</evidence>
<proteinExistence type="predicted"/>
<dbReference type="InterPro" id="IPR015897">
    <property type="entry name" value="CHK_kinase-like"/>
</dbReference>
<dbReference type="SUPFAM" id="SSF56112">
    <property type="entry name" value="Protein kinase-like (PK-like)"/>
    <property type="match status" value="1"/>
</dbReference>
<protein>
    <recommendedName>
        <fullName evidence="1">CHK kinase-like domain-containing protein</fullName>
    </recommendedName>
</protein>
<name>A0AAN9TFQ8_9HEMI</name>
<accession>A0AAN9TFQ8</accession>
<evidence type="ECO:0000313" key="2">
    <source>
        <dbReference type="EMBL" id="KAK7571140.1"/>
    </source>
</evidence>